<protein>
    <recommendedName>
        <fullName evidence="1">SGNH hydrolase-type esterase domain-containing protein</fullName>
    </recommendedName>
</protein>
<proteinExistence type="predicted"/>
<accession>A0ABD3NJJ7</accession>
<gene>
    <name evidence="2" type="ORF">HJC23_001018</name>
</gene>
<dbReference type="SUPFAM" id="SSF52266">
    <property type="entry name" value="SGNH hydrolase"/>
    <property type="match status" value="1"/>
</dbReference>
<reference evidence="2 3" key="1">
    <citation type="journal article" date="2020" name="G3 (Bethesda)">
        <title>Improved Reference Genome for Cyclotella cryptica CCMP332, a Model for Cell Wall Morphogenesis, Salinity Adaptation, and Lipid Production in Diatoms (Bacillariophyta).</title>
        <authorList>
            <person name="Roberts W.R."/>
            <person name="Downey K.M."/>
            <person name="Ruck E.C."/>
            <person name="Traller J.C."/>
            <person name="Alverson A.J."/>
        </authorList>
    </citation>
    <scope>NUCLEOTIDE SEQUENCE [LARGE SCALE GENOMIC DNA]</scope>
    <source>
        <strain evidence="2 3">CCMP332</strain>
    </source>
</reference>
<dbReference type="InterPro" id="IPR013830">
    <property type="entry name" value="SGNH_hydro"/>
</dbReference>
<sequence length="347" mass="38344">MNPPAITIPPVPSQIYLHHTTLRPRPKLIAIGDSITEQGSAHANGWVTSLSIRYSRRLDVLNRGLNGYNTRWGKECLPLILGEILGPSASSAGDGSAHPSDVQSTFISQNHRDEASSCASDHCSDKDQQQQISTELPPYSQYTFLIAFGANDSCLPDGTCSRNHVPLHEYSSNLKDMIQMIQSWTLPLSPNSVSVALLTPPPCNTQVVSTSRHNENVTKLYAEECIQVGEDMNVPVVDLWNGMQIPIDKDGQGSVDDLTKDGDTWKHEYLSDGLHLTPLGNYKMFQLVVQMLERPIHSSQLECNNNMAGNSEYPSGLGLSVTQLPRHYPDHSMVDAENPRNIFRNTD</sequence>
<keyword evidence="3" id="KW-1185">Reference proteome</keyword>
<name>A0ABD3NJJ7_9STRA</name>
<dbReference type="Pfam" id="PF13472">
    <property type="entry name" value="Lipase_GDSL_2"/>
    <property type="match status" value="1"/>
</dbReference>
<feature type="domain" description="SGNH hydrolase-type esterase" evidence="1">
    <location>
        <begin position="30"/>
        <end position="281"/>
    </location>
</feature>
<comment type="caution">
    <text evidence="2">The sequence shown here is derived from an EMBL/GenBank/DDBJ whole genome shotgun (WGS) entry which is preliminary data.</text>
</comment>
<dbReference type="PANTHER" id="PTHR14209:SF19">
    <property type="entry name" value="ISOAMYL ACETATE-HYDROLYZING ESTERASE 1 HOMOLOG"/>
    <property type="match status" value="1"/>
</dbReference>
<dbReference type="PANTHER" id="PTHR14209">
    <property type="entry name" value="ISOAMYL ACETATE-HYDROLYZING ESTERASE 1"/>
    <property type="match status" value="1"/>
</dbReference>
<evidence type="ECO:0000313" key="2">
    <source>
        <dbReference type="EMBL" id="KAL3776074.1"/>
    </source>
</evidence>
<dbReference type="InterPro" id="IPR036514">
    <property type="entry name" value="SGNH_hydro_sf"/>
</dbReference>
<dbReference type="InterPro" id="IPR045136">
    <property type="entry name" value="Iah1-like"/>
</dbReference>
<evidence type="ECO:0000313" key="3">
    <source>
        <dbReference type="Proteomes" id="UP001516023"/>
    </source>
</evidence>
<organism evidence="2 3">
    <name type="scientific">Cyclotella cryptica</name>
    <dbReference type="NCBI Taxonomy" id="29204"/>
    <lineage>
        <taxon>Eukaryota</taxon>
        <taxon>Sar</taxon>
        <taxon>Stramenopiles</taxon>
        <taxon>Ochrophyta</taxon>
        <taxon>Bacillariophyta</taxon>
        <taxon>Coscinodiscophyceae</taxon>
        <taxon>Thalassiosirophycidae</taxon>
        <taxon>Stephanodiscales</taxon>
        <taxon>Stephanodiscaceae</taxon>
        <taxon>Cyclotella</taxon>
    </lineage>
</organism>
<dbReference type="Proteomes" id="UP001516023">
    <property type="component" value="Unassembled WGS sequence"/>
</dbReference>
<dbReference type="Gene3D" id="3.40.50.1110">
    <property type="entry name" value="SGNH hydrolase"/>
    <property type="match status" value="2"/>
</dbReference>
<evidence type="ECO:0000259" key="1">
    <source>
        <dbReference type="Pfam" id="PF13472"/>
    </source>
</evidence>
<dbReference type="AlphaFoldDB" id="A0ABD3NJJ7"/>
<dbReference type="EMBL" id="JABMIG020000513">
    <property type="protein sequence ID" value="KAL3776074.1"/>
    <property type="molecule type" value="Genomic_DNA"/>
</dbReference>